<keyword evidence="1" id="KW-1133">Transmembrane helix</keyword>
<evidence type="ECO:0000313" key="3">
    <source>
        <dbReference type="WBParaSite" id="jg13616"/>
    </source>
</evidence>
<evidence type="ECO:0000313" key="2">
    <source>
        <dbReference type="Proteomes" id="UP000887574"/>
    </source>
</evidence>
<keyword evidence="1" id="KW-0812">Transmembrane</keyword>
<proteinExistence type="predicted"/>
<feature type="transmembrane region" description="Helical" evidence="1">
    <location>
        <begin position="59"/>
        <end position="83"/>
    </location>
</feature>
<dbReference type="WBParaSite" id="jg13616">
    <property type="protein sequence ID" value="jg13616"/>
    <property type="gene ID" value="jg13616"/>
</dbReference>
<keyword evidence="1" id="KW-0472">Membrane</keyword>
<feature type="transmembrane region" description="Helical" evidence="1">
    <location>
        <begin position="32"/>
        <end position="53"/>
    </location>
</feature>
<protein>
    <submittedName>
        <fullName evidence="3">Uncharacterized protein</fullName>
    </submittedName>
</protein>
<organism evidence="2 3">
    <name type="scientific">Ditylenchus dipsaci</name>
    <dbReference type="NCBI Taxonomy" id="166011"/>
    <lineage>
        <taxon>Eukaryota</taxon>
        <taxon>Metazoa</taxon>
        <taxon>Ecdysozoa</taxon>
        <taxon>Nematoda</taxon>
        <taxon>Chromadorea</taxon>
        <taxon>Rhabditida</taxon>
        <taxon>Tylenchina</taxon>
        <taxon>Tylenchomorpha</taxon>
        <taxon>Sphaerularioidea</taxon>
        <taxon>Anguinidae</taxon>
        <taxon>Anguininae</taxon>
        <taxon>Ditylenchus</taxon>
    </lineage>
</organism>
<evidence type="ECO:0000256" key="1">
    <source>
        <dbReference type="SAM" id="Phobius"/>
    </source>
</evidence>
<sequence length="102" mass="11509">MQKELRAVIHCTPNSNFFNDDHKANYRVKAGVYGLIELAVLSISTSILLVTSFNNNFSILKFVLGVLGFCLAGFPMALLVGLLHRNKYMFWIYLVFNCVSCL</sequence>
<name>A0A915CYH7_9BILA</name>
<dbReference type="Proteomes" id="UP000887574">
    <property type="component" value="Unplaced"/>
</dbReference>
<keyword evidence="2" id="KW-1185">Reference proteome</keyword>
<dbReference type="AlphaFoldDB" id="A0A915CYH7"/>
<reference evidence="3" key="1">
    <citation type="submission" date="2022-11" db="UniProtKB">
        <authorList>
            <consortium name="WormBaseParasite"/>
        </authorList>
    </citation>
    <scope>IDENTIFICATION</scope>
</reference>
<accession>A0A915CYH7</accession>